<proteinExistence type="predicted"/>
<gene>
    <name evidence="4" type="ORF">STAS_20871</name>
</gene>
<dbReference type="AlphaFoldDB" id="A0A5A7QHR0"/>
<dbReference type="InterPro" id="IPR036875">
    <property type="entry name" value="Znf_CCHC_sf"/>
</dbReference>
<evidence type="ECO:0000313" key="5">
    <source>
        <dbReference type="Proteomes" id="UP000325081"/>
    </source>
</evidence>
<dbReference type="GO" id="GO:0008270">
    <property type="term" value="F:zinc ion binding"/>
    <property type="evidence" value="ECO:0007669"/>
    <property type="project" value="UniProtKB-KW"/>
</dbReference>
<keyword evidence="1" id="KW-0862">Zinc</keyword>
<evidence type="ECO:0000256" key="1">
    <source>
        <dbReference type="PROSITE-ProRule" id="PRU00047"/>
    </source>
</evidence>
<dbReference type="PROSITE" id="PS50158">
    <property type="entry name" value="ZF_CCHC"/>
    <property type="match status" value="1"/>
</dbReference>
<feature type="domain" description="CCHC-type" evidence="3">
    <location>
        <begin position="127"/>
        <end position="143"/>
    </location>
</feature>
<feature type="region of interest" description="Disordered" evidence="2">
    <location>
        <begin position="75"/>
        <end position="116"/>
    </location>
</feature>
<evidence type="ECO:0000256" key="2">
    <source>
        <dbReference type="SAM" id="MobiDB-lite"/>
    </source>
</evidence>
<dbReference type="Proteomes" id="UP000325081">
    <property type="component" value="Unassembled WGS sequence"/>
</dbReference>
<protein>
    <submittedName>
        <fullName evidence="4">Zinc knuckle (CCHC-type) family protein</fullName>
    </submittedName>
</protein>
<keyword evidence="1" id="KW-0479">Metal-binding</keyword>
<organism evidence="4 5">
    <name type="scientific">Striga asiatica</name>
    <name type="common">Asiatic witchweed</name>
    <name type="synonym">Buchnera asiatica</name>
    <dbReference type="NCBI Taxonomy" id="4170"/>
    <lineage>
        <taxon>Eukaryota</taxon>
        <taxon>Viridiplantae</taxon>
        <taxon>Streptophyta</taxon>
        <taxon>Embryophyta</taxon>
        <taxon>Tracheophyta</taxon>
        <taxon>Spermatophyta</taxon>
        <taxon>Magnoliopsida</taxon>
        <taxon>eudicotyledons</taxon>
        <taxon>Gunneridae</taxon>
        <taxon>Pentapetalae</taxon>
        <taxon>asterids</taxon>
        <taxon>lamiids</taxon>
        <taxon>Lamiales</taxon>
        <taxon>Orobanchaceae</taxon>
        <taxon>Buchnereae</taxon>
        <taxon>Striga</taxon>
    </lineage>
</organism>
<dbReference type="GO" id="GO:0003676">
    <property type="term" value="F:nucleic acid binding"/>
    <property type="evidence" value="ECO:0007669"/>
    <property type="project" value="InterPro"/>
</dbReference>
<dbReference type="EMBL" id="BKCP01006848">
    <property type="protein sequence ID" value="GER43987.1"/>
    <property type="molecule type" value="Genomic_DNA"/>
</dbReference>
<reference evidence="5" key="1">
    <citation type="journal article" date="2019" name="Curr. Biol.">
        <title>Genome Sequence of Striga asiatica Provides Insight into the Evolution of Plant Parasitism.</title>
        <authorList>
            <person name="Yoshida S."/>
            <person name="Kim S."/>
            <person name="Wafula E.K."/>
            <person name="Tanskanen J."/>
            <person name="Kim Y.M."/>
            <person name="Honaas L."/>
            <person name="Yang Z."/>
            <person name="Spallek T."/>
            <person name="Conn C.E."/>
            <person name="Ichihashi Y."/>
            <person name="Cheong K."/>
            <person name="Cui S."/>
            <person name="Der J.P."/>
            <person name="Gundlach H."/>
            <person name="Jiao Y."/>
            <person name="Hori C."/>
            <person name="Ishida J.K."/>
            <person name="Kasahara H."/>
            <person name="Kiba T."/>
            <person name="Kim M.S."/>
            <person name="Koo N."/>
            <person name="Laohavisit A."/>
            <person name="Lee Y.H."/>
            <person name="Lumba S."/>
            <person name="McCourt P."/>
            <person name="Mortimer J.C."/>
            <person name="Mutuku J.M."/>
            <person name="Nomura T."/>
            <person name="Sasaki-Sekimoto Y."/>
            <person name="Seto Y."/>
            <person name="Wang Y."/>
            <person name="Wakatake T."/>
            <person name="Sakakibara H."/>
            <person name="Demura T."/>
            <person name="Yamaguchi S."/>
            <person name="Yoneyama K."/>
            <person name="Manabe R.I."/>
            <person name="Nelson D.C."/>
            <person name="Schulman A.H."/>
            <person name="Timko M.P."/>
            <person name="dePamphilis C.W."/>
            <person name="Choi D."/>
            <person name="Shirasu K."/>
        </authorList>
    </citation>
    <scope>NUCLEOTIDE SEQUENCE [LARGE SCALE GENOMIC DNA]</scope>
    <source>
        <strain evidence="5">cv. UVA1</strain>
    </source>
</reference>
<accession>A0A5A7QHR0</accession>
<evidence type="ECO:0000313" key="4">
    <source>
        <dbReference type="EMBL" id="GER43987.1"/>
    </source>
</evidence>
<name>A0A5A7QHR0_STRAF</name>
<dbReference type="SUPFAM" id="SSF57756">
    <property type="entry name" value="Retrovirus zinc finger-like domains"/>
    <property type="match status" value="1"/>
</dbReference>
<comment type="caution">
    <text evidence="4">The sequence shown here is derived from an EMBL/GenBank/DDBJ whole genome shotgun (WGS) entry which is preliminary data.</text>
</comment>
<sequence>MEAGVLLTAVVEVISGAVRFAIRGPESTKMTRMIGGILDKGLGMAVRISRMMKTGSSIIRGELGPVIVRASGAGVSDGRSASTAGPVASQGAVASHFPAGGRSQQRPGGAGVPQQSTAAARTVAGLRCFGCGEVGHRQAVCPRAAG</sequence>
<keyword evidence="1" id="KW-0863">Zinc-finger</keyword>
<keyword evidence="5" id="KW-1185">Reference proteome</keyword>
<evidence type="ECO:0000259" key="3">
    <source>
        <dbReference type="PROSITE" id="PS50158"/>
    </source>
</evidence>
<dbReference type="InterPro" id="IPR001878">
    <property type="entry name" value="Znf_CCHC"/>
</dbReference>